<dbReference type="GeneID" id="25372441"/>
<sequence>MIMAYKETTPGSLKRKRASRRRADKPPISGHAHLDTKLKGEVALLSHDLVDDLFPTSSAEHGDIYHIAVSPWAPSSQLGNPATQWVIIPCRRLPRGHPELPHSSVRISIFSQVAQALQRALHTQSPNRSLRPASTLDICMTDVVALPLQVIYVSLDLAALETANGAQKKISNGALRVTKGRKDRQSDPPTAVGIDLATRDVRDALDAARVVRAGDLLPLTSARLQGQAQTSPALVTACEPVSQGLVTSATQIVVVSQSERRTKAGRSVTFSQTDEDTASEAFYTAAEDRAPLSANSPPSDTGLESDLTSDDAESDLGDLSDDPDDLISLNAPSIGSQPSGMLSARSTATPRLFGNLRGINTPGSVFSSMTSTTTRGAQGGRAKTFKTQGLLERIPDDFLYPKPGSRYDEEARVYVDTSALAKLGCFSGDWIQLQVAEDPAGANSLMAFFRDQEIDEDAVWRPLRIYGLPESLSTKAQKYPLSKKSGRRESISSSHPAPVTSATLYLSPVLLANLGDPSHVRVSSLRITDNSNFLRPGQPKSRLQGSSLPPTAKEVTLSRLSTPLSEEKSVQPSLFARLQDYFKQKQRVVKSGDLIAIPIDEALGKAVFHGGAADETNDILTHLESSPSNNCTRGSSHGLAVAWFQIGDVTSPLTNDAQDPEEAGLWGGVVTIDPTETRMSQSGALQRKLPPTMNNSWEFYHGIRKVPKAAANSNSQIRTPNKEHVSVLQRRIRELMAAAMSPRAVHLKLPPLAILLTSTQRNIGKAYTVSRACHDLGTHVFSIDAYELVSEGTTGGGDTKTEGFLRARAERGLHCGAQHTSLLIRHLEALNSDRMAGTLKDILADCRVLIATSTEVDKIPDAIRGIFTHELEMTAPDEAEREGILQSIISNSGLVVSLSVDLSSVAVKTAALVAGDLVDVAERAVLNQATRLESLAAAASVSPNTVISVRDLQLAGGDSAISLTSADFEKAVDDARKNFADSIGAPKIPNVQWSDVGGLANVKEAVIETIQLPLSRPELFAKGLKKRSGILFYGPPGTGKTLLAKAIATEFSLNFFSVKGPELLNMYIGESEANVRRVFQRARDARPCCVFFDELDSVAPKRGNQGDSGGVMDRIVSQLLAELDGMSDGDEGGGGVFVIGATNRPDLLDQALLRPGRFDKMLYLGISDTHEKQQRILEALSRKFTLDPDLDLGRVAEKLPFTYTGADLYALCSDAMLKAITRSARLVDDKVAEINGERAGQSPPQPPISVAYFFDHFATDADTSVIVAEEDFMAAERELVPSVSADELGHYERVRREFEGGKEKDETPSQQINGTDGNAVARSQLAQMLRMQMQRANSGSGGAANDEPQGVIREANDTVDEDFIIRTNHLSMNGTANGKGKGKARAESPDGARFGDAAGDDEDMYA</sequence>
<evidence type="ECO:0000256" key="12">
    <source>
        <dbReference type="SAM" id="MobiDB-lite"/>
    </source>
</evidence>
<dbReference type="InterPro" id="IPR003959">
    <property type="entry name" value="ATPase_AAA_core"/>
</dbReference>
<dbReference type="SUPFAM" id="SSF52540">
    <property type="entry name" value="P-loop containing nucleoside triphosphate hydrolases"/>
    <property type="match status" value="2"/>
</dbReference>
<keyword evidence="5" id="KW-0067">ATP-binding</keyword>
<evidence type="ECO:0000256" key="9">
    <source>
        <dbReference type="ARBA" id="ARBA00034920"/>
    </source>
</evidence>
<comment type="subcellular location">
    <subcellularLocation>
        <location evidence="7">Peroxisome membrane</location>
        <topology evidence="7">Peripheral membrane protein</topology>
        <orientation evidence="7">Cytoplasmic side</orientation>
    </subcellularLocation>
</comment>
<dbReference type="GO" id="GO:0005829">
    <property type="term" value="C:cytosol"/>
    <property type="evidence" value="ECO:0007669"/>
    <property type="project" value="TreeGrafter"/>
</dbReference>
<organism evidence="14 15">
    <name type="scientific">Aureobasidium subglaciale (strain EXF-2481)</name>
    <name type="common">Aureobasidium pullulans var. subglaciale</name>
    <dbReference type="NCBI Taxonomy" id="1043005"/>
    <lineage>
        <taxon>Eukaryota</taxon>
        <taxon>Fungi</taxon>
        <taxon>Dikarya</taxon>
        <taxon>Ascomycota</taxon>
        <taxon>Pezizomycotina</taxon>
        <taxon>Dothideomycetes</taxon>
        <taxon>Dothideomycetidae</taxon>
        <taxon>Dothideales</taxon>
        <taxon>Saccotheciaceae</taxon>
        <taxon>Aureobasidium</taxon>
    </lineage>
</organism>
<feature type="region of interest" description="Disordered" evidence="12">
    <location>
        <begin position="478"/>
        <end position="497"/>
    </location>
</feature>
<evidence type="ECO:0000256" key="4">
    <source>
        <dbReference type="ARBA" id="ARBA00022801"/>
    </source>
</evidence>
<feature type="compositionally biased region" description="Polar residues" evidence="12">
    <location>
        <begin position="330"/>
        <end position="344"/>
    </location>
</feature>
<dbReference type="Pfam" id="PF00004">
    <property type="entry name" value="AAA"/>
    <property type="match status" value="1"/>
</dbReference>
<dbReference type="InParanoid" id="A0A074YKM5"/>
<dbReference type="InterPro" id="IPR056995">
    <property type="entry name" value="PEX6_4th_dom"/>
</dbReference>
<dbReference type="RefSeq" id="XP_013343305.1">
    <property type="nucleotide sequence ID" value="XM_013487851.1"/>
</dbReference>
<accession>A0A074YKM5</accession>
<dbReference type="InterPro" id="IPR047533">
    <property type="entry name" value="RecA-like_PEX6_r2"/>
</dbReference>
<protein>
    <recommendedName>
        <fullName evidence="8">Peroxisomal ATPase PEX6</fullName>
    </recommendedName>
    <alternativeName>
        <fullName evidence="9">Peroxin-6</fullName>
    </alternativeName>
</protein>
<evidence type="ECO:0000259" key="13">
    <source>
        <dbReference type="SMART" id="SM00382"/>
    </source>
</evidence>
<dbReference type="OrthoDB" id="5553750at2759"/>
<dbReference type="EMBL" id="KL584761">
    <property type="protein sequence ID" value="KEQ94607.1"/>
    <property type="molecule type" value="Genomic_DNA"/>
</dbReference>
<dbReference type="InterPro" id="IPR027417">
    <property type="entry name" value="P-loop_NTPase"/>
</dbReference>
<evidence type="ECO:0000256" key="10">
    <source>
        <dbReference type="ARBA" id="ARBA00048778"/>
    </source>
</evidence>
<dbReference type="GO" id="GO:0005524">
    <property type="term" value="F:ATP binding"/>
    <property type="evidence" value="ECO:0007669"/>
    <property type="project" value="UniProtKB-KW"/>
</dbReference>
<comment type="subunit">
    <text evidence="11">Interacts with PEX1; forming the PEX1-PEX6 AAA ATPase complex, which is composed of a heterohexamer formed by a trimer of PEX1-PEX6 dimers.</text>
</comment>
<feature type="compositionally biased region" description="Basic residues" evidence="12">
    <location>
        <begin position="13"/>
        <end position="23"/>
    </location>
</feature>
<feature type="domain" description="AAA+ ATPase" evidence="13">
    <location>
        <begin position="1026"/>
        <end position="1168"/>
    </location>
</feature>
<evidence type="ECO:0000313" key="15">
    <source>
        <dbReference type="Proteomes" id="UP000030641"/>
    </source>
</evidence>
<feature type="region of interest" description="Disordered" evidence="12">
    <location>
        <begin position="531"/>
        <end position="551"/>
    </location>
</feature>
<reference evidence="14 15" key="1">
    <citation type="journal article" date="2014" name="BMC Genomics">
        <title>Genome sequencing of four Aureobasidium pullulans varieties: biotechnological potential, stress tolerance, and description of new species.</title>
        <authorList>
            <person name="Gostin Ar C."/>
            <person name="Ohm R.A."/>
            <person name="Kogej T."/>
            <person name="Sonjak S."/>
            <person name="Turk M."/>
            <person name="Zajc J."/>
            <person name="Zalar P."/>
            <person name="Grube M."/>
            <person name="Sun H."/>
            <person name="Han J."/>
            <person name="Sharma A."/>
            <person name="Chiniquy J."/>
            <person name="Ngan C.Y."/>
            <person name="Lipzen A."/>
            <person name="Barry K."/>
            <person name="Grigoriev I.V."/>
            <person name="Gunde-Cimerman N."/>
        </authorList>
    </citation>
    <scope>NUCLEOTIDE SEQUENCE [LARGE SCALE GENOMIC DNA]</scope>
    <source>
        <strain evidence="14 15">EXF-2481</strain>
    </source>
</reference>
<dbReference type="PANTHER" id="PTHR23077">
    <property type="entry name" value="AAA-FAMILY ATPASE"/>
    <property type="match status" value="1"/>
</dbReference>
<evidence type="ECO:0000256" key="7">
    <source>
        <dbReference type="ARBA" id="ARBA00034691"/>
    </source>
</evidence>
<feature type="compositionally biased region" description="Basic and acidic residues" evidence="12">
    <location>
        <begin position="1297"/>
        <end position="1307"/>
    </location>
</feature>
<evidence type="ECO:0000256" key="11">
    <source>
        <dbReference type="ARBA" id="ARBA00062700"/>
    </source>
</evidence>
<dbReference type="InterPro" id="IPR003960">
    <property type="entry name" value="ATPase_AAA_CS"/>
</dbReference>
<keyword evidence="3" id="KW-0547">Nucleotide-binding</keyword>
<keyword evidence="2" id="KW-0962">Peroxisome biogenesis</keyword>
<comment type="similarity">
    <text evidence="1">Belongs to the AAA ATPase family.</text>
</comment>
<dbReference type="Pfam" id="PF23315">
    <property type="entry name" value="PEX6_4th"/>
    <property type="match status" value="1"/>
</dbReference>
<evidence type="ECO:0000256" key="3">
    <source>
        <dbReference type="ARBA" id="ARBA00022741"/>
    </source>
</evidence>
<dbReference type="InterPro" id="IPR050168">
    <property type="entry name" value="AAA_ATPase_domain"/>
</dbReference>
<feature type="region of interest" description="Disordered" evidence="12">
    <location>
        <begin position="1366"/>
        <end position="1406"/>
    </location>
</feature>
<dbReference type="Gene3D" id="1.10.8.60">
    <property type="match status" value="1"/>
</dbReference>
<feature type="region of interest" description="Disordered" evidence="12">
    <location>
        <begin position="1"/>
        <end position="33"/>
    </location>
</feature>
<dbReference type="FunFam" id="3.40.50.300:FF:000109">
    <property type="entry name" value="Peroxisomal biogenesis factor 6"/>
    <property type="match status" value="1"/>
</dbReference>
<feature type="region of interest" description="Disordered" evidence="12">
    <location>
        <begin position="287"/>
        <end position="344"/>
    </location>
</feature>
<dbReference type="FunCoup" id="A0A074YKM5">
    <property type="interactions" value="277"/>
</dbReference>
<evidence type="ECO:0000313" key="14">
    <source>
        <dbReference type="EMBL" id="KEQ94607.1"/>
    </source>
</evidence>
<name>A0A074YKM5_AURSE</name>
<dbReference type="HOGENOM" id="CLU_000688_0_2_1"/>
<dbReference type="SMART" id="SM00382">
    <property type="entry name" value="AAA"/>
    <property type="match status" value="1"/>
</dbReference>
<dbReference type="GO" id="GO:0005778">
    <property type="term" value="C:peroxisomal membrane"/>
    <property type="evidence" value="ECO:0007669"/>
    <property type="project" value="UniProtKB-SubCell"/>
</dbReference>
<dbReference type="Gene3D" id="3.40.50.300">
    <property type="entry name" value="P-loop containing nucleotide triphosphate hydrolases"/>
    <property type="match status" value="2"/>
</dbReference>
<dbReference type="OMA" id="KIMLCEP"/>
<dbReference type="PROSITE" id="PS00674">
    <property type="entry name" value="AAA"/>
    <property type="match status" value="1"/>
</dbReference>
<dbReference type="GO" id="GO:0016558">
    <property type="term" value="P:protein import into peroxisome matrix"/>
    <property type="evidence" value="ECO:0007669"/>
    <property type="project" value="TreeGrafter"/>
</dbReference>
<evidence type="ECO:0000256" key="1">
    <source>
        <dbReference type="ARBA" id="ARBA00006914"/>
    </source>
</evidence>
<dbReference type="Pfam" id="PF23120">
    <property type="entry name" value="PEX6_N"/>
    <property type="match status" value="1"/>
</dbReference>
<evidence type="ECO:0000256" key="5">
    <source>
        <dbReference type="ARBA" id="ARBA00022840"/>
    </source>
</evidence>
<keyword evidence="6" id="KW-0472">Membrane</keyword>
<evidence type="ECO:0000256" key="8">
    <source>
        <dbReference type="ARBA" id="ARBA00034811"/>
    </source>
</evidence>
<feature type="region of interest" description="Disordered" evidence="12">
    <location>
        <begin position="1297"/>
        <end position="1318"/>
    </location>
</feature>
<keyword evidence="4" id="KW-0378">Hydrolase</keyword>
<evidence type="ECO:0000256" key="2">
    <source>
        <dbReference type="ARBA" id="ARBA00022593"/>
    </source>
</evidence>
<evidence type="ECO:0000256" key="6">
    <source>
        <dbReference type="ARBA" id="ARBA00023136"/>
    </source>
</evidence>
<dbReference type="InterPro" id="IPR003593">
    <property type="entry name" value="AAA+_ATPase"/>
</dbReference>
<proteinExistence type="inferred from homology"/>
<dbReference type="STRING" id="1043005.A0A074YKM5"/>
<gene>
    <name evidence="14" type="ORF">AUEXF2481DRAFT_98187</name>
</gene>
<dbReference type="FunFam" id="1.10.8.60:FF:000039">
    <property type="entry name" value="peroxisome biogenesis factor 6"/>
    <property type="match status" value="1"/>
</dbReference>
<comment type="catalytic activity">
    <reaction evidence="10">
        <text>ATP + H2O = ADP + phosphate + H(+)</text>
        <dbReference type="Rhea" id="RHEA:13065"/>
        <dbReference type="ChEBI" id="CHEBI:15377"/>
        <dbReference type="ChEBI" id="CHEBI:15378"/>
        <dbReference type="ChEBI" id="CHEBI:30616"/>
        <dbReference type="ChEBI" id="CHEBI:43474"/>
        <dbReference type="ChEBI" id="CHEBI:456216"/>
    </reaction>
    <physiologicalReaction direction="left-to-right" evidence="10">
        <dbReference type="Rhea" id="RHEA:13066"/>
    </physiologicalReaction>
</comment>
<keyword evidence="15" id="KW-1185">Reference proteome</keyword>
<feature type="compositionally biased region" description="Acidic residues" evidence="12">
    <location>
        <begin position="307"/>
        <end position="325"/>
    </location>
</feature>
<dbReference type="PANTHER" id="PTHR23077:SF9">
    <property type="entry name" value="PEROXISOMAL ATPASE PEX6"/>
    <property type="match status" value="1"/>
</dbReference>
<dbReference type="CDD" id="cd19527">
    <property type="entry name" value="RecA-like_PEX6_r2"/>
    <property type="match status" value="1"/>
</dbReference>
<dbReference type="Proteomes" id="UP000030641">
    <property type="component" value="Unassembled WGS sequence"/>
</dbReference>
<dbReference type="GO" id="GO:0016887">
    <property type="term" value="F:ATP hydrolysis activity"/>
    <property type="evidence" value="ECO:0007669"/>
    <property type="project" value="InterPro"/>
</dbReference>